<dbReference type="SMART" id="SM00271">
    <property type="entry name" value="DnaJ"/>
    <property type="match status" value="1"/>
</dbReference>
<feature type="region of interest" description="Disordered" evidence="1">
    <location>
        <begin position="216"/>
        <end position="236"/>
    </location>
</feature>
<keyword evidence="2" id="KW-0812">Transmembrane</keyword>
<dbReference type="Proteomes" id="UP000306954">
    <property type="component" value="Unassembled WGS sequence"/>
</dbReference>
<evidence type="ECO:0000259" key="3">
    <source>
        <dbReference type="PROSITE" id="PS50076"/>
    </source>
</evidence>
<dbReference type="InterPro" id="IPR001623">
    <property type="entry name" value="DnaJ_domain"/>
</dbReference>
<dbReference type="CDD" id="cd06257">
    <property type="entry name" value="DnaJ"/>
    <property type="match status" value="1"/>
</dbReference>
<sequence length="236" mass="27443">MIVVKEQDGSLTVTSSAWKMNEWRRYLSISRRILNHYETLNLSASATPQQIKTAFYTLSKEYHPDKNDSPDAKRVYQSITEAYSILGDAPSRRNYDRQMDSTPSTPYGYPSNAGLDNRRRQRANYAWTQQGKHQAQQRSNWKKYQQESSYFNDSARSHAWWTDIYQRRSRPGKREDGSVDNKFLKDSTFWRYMHTFSLFGLLFGFAGLLRYGSEASPAQKKTGNRADNSALSLEDK</sequence>
<dbReference type="Gene3D" id="1.10.287.110">
    <property type="entry name" value="DnaJ domain"/>
    <property type="match status" value="1"/>
</dbReference>
<evidence type="ECO:0000313" key="5">
    <source>
        <dbReference type="EMBL" id="TIB37150.1"/>
    </source>
</evidence>
<dbReference type="InterPro" id="IPR036869">
    <property type="entry name" value="J_dom_sf"/>
</dbReference>
<dbReference type="PANTHER" id="PTHR44825:SF1">
    <property type="entry name" value="DNAJ HOMOLOG SUBFAMILY C MEMBER 4"/>
    <property type="match status" value="1"/>
</dbReference>
<dbReference type="PRINTS" id="PR00625">
    <property type="entry name" value="JDOMAIN"/>
</dbReference>
<dbReference type="EMBL" id="SPOI01000110">
    <property type="protein sequence ID" value="TIB37150.1"/>
    <property type="molecule type" value="Genomic_DNA"/>
</dbReference>
<dbReference type="InterPro" id="IPR052763">
    <property type="entry name" value="DnaJ_C4"/>
</dbReference>
<accession>A0A4T0EVA5</accession>
<dbReference type="OrthoDB" id="445556at2759"/>
<dbReference type="InterPro" id="IPR018253">
    <property type="entry name" value="DnaJ_domain_CS"/>
</dbReference>
<feature type="domain" description="J" evidence="3">
    <location>
        <begin position="35"/>
        <end position="99"/>
    </location>
</feature>
<dbReference type="Proteomes" id="UP000310689">
    <property type="component" value="Unassembled WGS sequence"/>
</dbReference>
<evidence type="ECO:0000313" key="7">
    <source>
        <dbReference type="Proteomes" id="UP000310689"/>
    </source>
</evidence>
<gene>
    <name evidence="5" type="ORF">E3P86_02296</name>
    <name evidence="4" type="ORF">E3P90_03925</name>
</gene>
<dbReference type="PROSITE" id="PS50076">
    <property type="entry name" value="DNAJ_2"/>
    <property type="match status" value="1"/>
</dbReference>
<organism evidence="4 6">
    <name type="scientific">Wallemia ichthyophaga</name>
    <dbReference type="NCBI Taxonomy" id="245174"/>
    <lineage>
        <taxon>Eukaryota</taxon>
        <taxon>Fungi</taxon>
        <taxon>Dikarya</taxon>
        <taxon>Basidiomycota</taxon>
        <taxon>Wallemiomycotina</taxon>
        <taxon>Wallemiomycetes</taxon>
        <taxon>Wallemiales</taxon>
        <taxon>Wallemiaceae</taxon>
        <taxon>Wallemia</taxon>
    </lineage>
</organism>
<name>A0A4T0EVA5_WALIC</name>
<evidence type="ECO:0000256" key="1">
    <source>
        <dbReference type="SAM" id="MobiDB-lite"/>
    </source>
</evidence>
<evidence type="ECO:0000313" key="4">
    <source>
        <dbReference type="EMBL" id="TIB07743.1"/>
    </source>
</evidence>
<dbReference type="PANTHER" id="PTHR44825">
    <property type="match status" value="1"/>
</dbReference>
<evidence type="ECO:0000256" key="2">
    <source>
        <dbReference type="SAM" id="Phobius"/>
    </source>
</evidence>
<feature type="compositionally biased region" description="Basic and acidic residues" evidence="1">
    <location>
        <begin position="90"/>
        <end position="99"/>
    </location>
</feature>
<dbReference type="AlphaFoldDB" id="A0A4T0EVA5"/>
<feature type="region of interest" description="Disordered" evidence="1">
    <location>
        <begin position="90"/>
        <end position="115"/>
    </location>
</feature>
<evidence type="ECO:0000313" key="6">
    <source>
        <dbReference type="Proteomes" id="UP000306954"/>
    </source>
</evidence>
<feature type="compositionally biased region" description="Polar residues" evidence="1">
    <location>
        <begin position="219"/>
        <end position="236"/>
    </location>
</feature>
<dbReference type="EMBL" id="SPOF01000077">
    <property type="protein sequence ID" value="TIB07743.1"/>
    <property type="molecule type" value="Genomic_DNA"/>
</dbReference>
<feature type="transmembrane region" description="Helical" evidence="2">
    <location>
        <begin position="189"/>
        <end position="211"/>
    </location>
</feature>
<reference evidence="6 7" key="1">
    <citation type="submission" date="2019-03" db="EMBL/GenBank/DDBJ databases">
        <title>Sequencing 23 genomes of Wallemia ichthyophaga.</title>
        <authorList>
            <person name="Gostincar C."/>
        </authorList>
    </citation>
    <scope>NUCLEOTIDE SEQUENCE [LARGE SCALE GENOMIC DNA]</scope>
    <source>
        <strain evidence="5 7">EXF-6200</strain>
        <strain evidence="4 6">EXF-8621</strain>
    </source>
</reference>
<dbReference type="PROSITE" id="PS00636">
    <property type="entry name" value="DNAJ_1"/>
    <property type="match status" value="1"/>
</dbReference>
<dbReference type="SUPFAM" id="SSF46565">
    <property type="entry name" value="Chaperone J-domain"/>
    <property type="match status" value="1"/>
</dbReference>
<protein>
    <recommendedName>
        <fullName evidence="3">J domain-containing protein</fullName>
    </recommendedName>
</protein>
<proteinExistence type="predicted"/>
<keyword evidence="2" id="KW-1133">Transmembrane helix</keyword>
<keyword evidence="2" id="KW-0472">Membrane</keyword>
<comment type="caution">
    <text evidence="4">The sequence shown here is derived from an EMBL/GenBank/DDBJ whole genome shotgun (WGS) entry which is preliminary data.</text>
</comment>
<dbReference type="Pfam" id="PF00226">
    <property type="entry name" value="DnaJ"/>
    <property type="match status" value="1"/>
</dbReference>